<dbReference type="Gene3D" id="3.10.50.40">
    <property type="match status" value="1"/>
</dbReference>
<evidence type="ECO:0000256" key="2">
    <source>
        <dbReference type="ARBA" id="ARBA00013194"/>
    </source>
</evidence>
<evidence type="ECO:0000313" key="11">
    <source>
        <dbReference type="Proteomes" id="UP001164803"/>
    </source>
</evidence>
<dbReference type="EMBL" id="CP104064">
    <property type="protein sequence ID" value="WAH36402.1"/>
    <property type="molecule type" value="Genomic_DNA"/>
</dbReference>
<evidence type="ECO:0000256" key="1">
    <source>
        <dbReference type="ARBA" id="ARBA00000971"/>
    </source>
</evidence>
<sequence>MASIKQFVSPVVGALVGAVIVGGVWYGVHASTSSSHQIVAKVGSTPITHQDLVNETEAYAGTQMLSQLITNQLILDAAKSQNVSASDTEVNQSLQSLEQQNGISSDAQLQDMLKQSHMTKAELMNQLKVQVLEQKLAESKVTVTDQQIQDFYNKNKQSLASPETRSISDIIVSSQGQAKQIQQQLSQGKKFSDLAKQSSTDSATKDKGGAMGTFSQAELSQQAPDIASAAFKLKKGDVSSPIKVASGYELVQVTAITPAKVPTLAEAKSNIVSALKQQNAPAPQQLVADLMKKDNVQIIDTSYASVKQQLANPAPQTGLPTGGQ</sequence>
<gene>
    <name evidence="10" type="ORF">NZD86_19610</name>
</gene>
<evidence type="ECO:0000256" key="3">
    <source>
        <dbReference type="ARBA" id="ARBA00022729"/>
    </source>
</evidence>
<evidence type="ECO:0000313" key="10">
    <source>
        <dbReference type="EMBL" id="WAH36402.1"/>
    </source>
</evidence>
<reference evidence="10" key="1">
    <citation type="submission" date="2022-08" db="EMBL/GenBank/DDBJ databases">
        <title>Alicyclobacillus dauci DSM2870, complete genome.</title>
        <authorList>
            <person name="Wang Q."/>
            <person name="Cai R."/>
            <person name="Wang Z."/>
        </authorList>
    </citation>
    <scope>NUCLEOTIDE SEQUENCE</scope>
    <source>
        <strain evidence="10">DSM 28700</strain>
    </source>
</reference>
<keyword evidence="4 6" id="KW-0697">Rotamase</keyword>
<dbReference type="InterPro" id="IPR000297">
    <property type="entry name" value="PPIase_PpiC"/>
</dbReference>
<evidence type="ECO:0000259" key="9">
    <source>
        <dbReference type="PROSITE" id="PS50198"/>
    </source>
</evidence>
<dbReference type="Proteomes" id="UP001164803">
    <property type="component" value="Chromosome"/>
</dbReference>
<keyword evidence="8" id="KW-1133">Transmembrane helix</keyword>
<dbReference type="InterPro" id="IPR027304">
    <property type="entry name" value="Trigger_fact/SurA_dom_sf"/>
</dbReference>
<keyword evidence="5 6" id="KW-0413">Isomerase</keyword>
<evidence type="ECO:0000256" key="8">
    <source>
        <dbReference type="SAM" id="Phobius"/>
    </source>
</evidence>
<feature type="region of interest" description="Disordered" evidence="7">
    <location>
        <begin position="189"/>
        <end position="211"/>
    </location>
</feature>
<name>A0ABY6Z0L0_9BACL</name>
<feature type="domain" description="PpiC" evidence="9">
    <location>
        <begin position="162"/>
        <end position="255"/>
    </location>
</feature>
<dbReference type="RefSeq" id="WP_268043741.1">
    <property type="nucleotide sequence ID" value="NZ_CP104064.1"/>
</dbReference>
<dbReference type="Pfam" id="PF13145">
    <property type="entry name" value="Rotamase_2"/>
    <property type="match status" value="1"/>
</dbReference>
<evidence type="ECO:0000256" key="7">
    <source>
        <dbReference type="SAM" id="MobiDB-lite"/>
    </source>
</evidence>
<accession>A0ABY6Z0L0</accession>
<keyword evidence="8" id="KW-0812">Transmembrane</keyword>
<dbReference type="SUPFAM" id="SSF109998">
    <property type="entry name" value="Triger factor/SurA peptide-binding domain-like"/>
    <property type="match status" value="1"/>
</dbReference>
<proteinExistence type="predicted"/>
<dbReference type="PROSITE" id="PS50198">
    <property type="entry name" value="PPIC_PPIASE_2"/>
    <property type="match status" value="1"/>
</dbReference>
<dbReference type="PANTHER" id="PTHR47245">
    <property type="entry name" value="PEPTIDYLPROLYL ISOMERASE"/>
    <property type="match status" value="1"/>
</dbReference>
<dbReference type="PROSITE" id="PS01096">
    <property type="entry name" value="PPIC_PPIASE_1"/>
    <property type="match status" value="1"/>
</dbReference>
<dbReference type="Gene3D" id="1.10.4030.10">
    <property type="entry name" value="Porin chaperone SurA, peptide-binding domain"/>
    <property type="match status" value="1"/>
</dbReference>
<comment type="catalytic activity">
    <reaction evidence="1">
        <text>[protein]-peptidylproline (omega=180) = [protein]-peptidylproline (omega=0)</text>
        <dbReference type="Rhea" id="RHEA:16237"/>
        <dbReference type="Rhea" id="RHEA-COMP:10747"/>
        <dbReference type="Rhea" id="RHEA-COMP:10748"/>
        <dbReference type="ChEBI" id="CHEBI:83833"/>
        <dbReference type="ChEBI" id="CHEBI:83834"/>
        <dbReference type="EC" id="5.2.1.8"/>
    </reaction>
</comment>
<evidence type="ECO:0000256" key="6">
    <source>
        <dbReference type="PROSITE-ProRule" id="PRU00278"/>
    </source>
</evidence>
<protein>
    <recommendedName>
        <fullName evidence="2">peptidylprolyl isomerase</fullName>
        <ecNumber evidence="2">5.2.1.8</ecNumber>
    </recommendedName>
</protein>
<evidence type="ECO:0000256" key="4">
    <source>
        <dbReference type="ARBA" id="ARBA00023110"/>
    </source>
</evidence>
<dbReference type="PANTHER" id="PTHR47245:SF1">
    <property type="entry name" value="FOLDASE PROTEIN PRSA"/>
    <property type="match status" value="1"/>
</dbReference>
<dbReference type="EC" id="5.2.1.8" evidence="2"/>
<keyword evidence="3" id="KW-0732">Signal</keyword>
<dbReference type="SUPFAM" id="SSF54534">
    <property type="entry name" value="FKBP-like"/>
    <property type="match status" value="1"/>
</dbReference>
<dbReference type="GO" id="GO:0016853">
    <property type="term" value="F:isomerase activity"/>
    <property type="evidence" value="ECO:0007669"/>
    <property type="project" value="UniProtKB-KW"/>
</dbReference>
<dbReference type="InterPro" id="IPR023058">
    <property type="entry name" value="PPIase_PpiC_CS"/>
</dbReference>
<dbReference type="Pfam" id="PF13624">
    <property type="entry name" value="SurA_N_3"/>
    <property type="match status" value="1"/>
</dbReference>
<keyword evidence="8" id="KW-0472">Membrane</keyword>
<dbReference type="InterPro" id="IPR050245">
    <property type="entry name" value="PrsA_foldase"/>
</dbReference>
<keyword evidence="11" id="KW-1185">Reference proteome</keyword>
<evidence type="ECO:0000256" key="5">
    <source>
        <dbReference type="ARBA" id="ARBA00023235"/>
    </source>
</evidence>
<dbReference type="InterPro" id="IPR046357">
    <property type="entry name" value="PPIase_dom_sf"/>
</dbReference>
<feature type="transmembrane region" description="Helical" evidence="8">
    <location>
        <begin position="7"/>
        <end position="28"/>
    </location>
</feature>
<organism evidence="10 11">
    <name type="scientific">Alicyclobacillus dauci</name>
    <dbReference type="NCBI Taxonomy" id="1475485"/>
    <lineage>
        <taxon>Bacteria</taxon>
        <taxon>Bacillati</taxon>
        <taxon>Bacillota</taxon>
        <taxon>Bacilli</taxon>
        <taxon>Bacillales</taxon>
        <taxon>Alicyclobacillaceae</taxon>
        <taxon>Alicyclobacillus</taxon>
    </lineage>
</organism>